<name>A0A9P8L9I4_9PEZI</name>
<gene>
    <name evidence="2" type="ORF">GP486_005296</name>
</gene>
<keyword evidence="1" id="KW-0812">Transmembrane</keyword>
<dbReference type="Gene3D" id="1.10.167.10">
    <property type="entry name" value="Regulator of G-protein Signalling 4, domain 2"/>
    <property type="match status" value="1"/>
</dbReference>
<organism evidence="2 3">
    <name type="scientific">Trichoglossum hirsutum</name>
    <dbReference type="NCBI Taxonomy" id="265104"/>
    <lineage>
        <taxon>Eukaryota</taxon>
        <taxon>Fungi</taxon>
        <taxon>Dikarya</taxon>
        <taxon>Ascomycota</taxon>
        <taxon>Pezizomycotina</taxon>
        <taxon>Geoglossomycetes</taxon>
        <taxon>Geoglossales</taxon>
        <taxon>Geoglossaceae</taxon>
        <taxon>Trichoglossum</taxon>
    </lineage>
</organism>
<dbReference type="PANTHER" id="PTHR39466">
    <property type="entry name" value="RGS DOMAIN-CONTAINING PROTEIN"/>
    <property type="match status" value="1"/>
</dbReference>
<reference evidence="2" key="1">
    <citation type="submission" date="2021-03" db="EMBL/GenBank/DDBJ databases">
        <title>Comparative genomics and phylogenomic investigation of the class Geoglossomycetes provide insights into ecological specialization and systematics.</title>
        <authorList>
            <person name="Melie T."/>
            <person name="Pirro S."/>
            <person name="Miller A.N."/>
            <person name="Quandt A."/>
        </authorList>
    </citation>
    <scope>NUCLEOTIDE SEQUENCE</scope>
    <source>
        <strain evidence="2">CAQ_001_2017</strain>
    </source>
</reference>
<keyword evidence="3" id="KW-1185">Reference proteome</keyword>
<dbReference type="InterPro" id="IPR036305">
    <property type="entry name" value="RGS_sf"/>
</dbReference>
<sequence length="261" mass="29559">MWYQSTNSVTAAQPFREEIDKVVAHYIAPGSPRELNISARDRAELMLALQHTTHPSAFALIHTVVDLALRGCSHPNFIRWSICNGNRARVLYVRLIGALCIAGSCIVAVLLILSKASRWWRVIILPPLLFGIGILVAALKGLCLILHNKHTRSVRPWEQFGEDLPSFVEGDDETITAEKRREHRASLSTFGRANTFNQESWAEKYKKKPVLRKVFDQKTWVQDETVRKLQDNIVLQSYLWSVIIGVPLVALFVALPSGNYY</sequence>
<protein>
    <recommendedName>
        <fullName evidence="4">RGS domain-containing protein</fullName>
    </recommendedName>
</protein>
<evidence type="ECO:0000313" key="2">
    <source>
        <dbReference type="EMBL" id="KAH0556913.1"/>
    </source>
</evidence>
<evidence type="ECO:0000313" key="3">
    <source>
        <dbReference type="Proteomes" id="UP000750711"/>
    </source>
</evidence>
<dbReference type="SUPFAM" id="SSF48097">
    <property type="entry name" value="Regulator of G-protein signaling, RGS"/>
    <property type="match status" value="1"/>
</dbReference>
<evidence type="ECO:0000256" key="1">
    <source>
        <dbReference type="SAM" id="Phobius"/>
    </source>
</evidence>
<accession>A0A9P8L9I4</accession>
<feature type="transmembrane region" description="Helical" evidence="1">
    <location>
        <begin position="119"/>
        <end position="146"/>
    </location>
</feature>
<proteinExistence type="predicted"/>
<dbReference type="InterPro" id="IPR044926">
    <property type="entry name" value="RGS_subdomain_2"/>
</dbReference>
<dbReference type="Proteomes" id="UP000750711">
    <property type="component" value="Unassembled WGS sequence"/>
</dbReference>
<comment type="caution">
    <text evidence="2">The sequence shown here is derived from an EMBL/GenBank/DDBJ whole genome shotgun (WGS) entry which is preliminary data.</text>
</comment>
<keyword evidence="1" id="KW-1133">Transmembrane helix</keyword>
<evidence type="ECO:0008006" key="4">
    <source>
        <dbReference type="Google" id="ProtNLM"/>
    </source>
</evidence>
<dbReference type="EMBL" id="JAGHQM010000974">
    <property type="protein sequence ID" value="KAH0556913.1"/>
    <property type="molecule type" value="Genomic_DNA"/>
</dbReference>
<keyword evidence="1" id="KW-0472">Membrane</keyword>
<dbReference type="PANTHER" id="PTHR39466:SF1">
    <property type="entry name" value="RGS DOMAIN-CONTAINING PROTEIN"/>
    <property type="match status" value="1"/>
</dbReference>
<feature type="transmembrane region" description="Helical" evidence="1">
    <location>
        <begin position="237"/>
        <end position="255"/>
    </location>
</feature>
<feature type="transmembrane region" description="Helical" evidence="1">
    <location>
        <begin position="91"/>
        <end position="113"/>
    </location>
</feature>
<dbReference type="AlphaFoldDB" id="A0A9P8L9I4"/>